<proteinExistence type="predicted"/>
<reference evidence="2 3" key="1">
    <citation type="submission" date="2019-11" db="EMBL/GenBank/DDBJ databases">
        <authorList>
            <person name="Li J."/>
        </authorList>
    </citation>
    <scope>NUCLEOTIDE SEQUENCE [LARGE SCALE GENOMIC DNA]</scope>
    <source>
        <strain evidence="2 3">J4</strain>
    </source>
</reference>
<dbReference type="InterPro" id="IPR010572">
    <property type="entry name" value="Tail_dom"/>
</dbReference>
<organism evidence="2 3">
    <name type="scientific">Salinibacillus xinjiangensis</name>
    <dbReference type="NCBI Taxonomy" id="1229268"/>
    <lineage>
        <taxon>Bacteria</taxon>
        <taxon>Bacillati</taxon>
        <taxon>Bacillota</taxon>
        <taxon>Bacilli</taxon>
        <taxon>Bacillales</taxon>
        <taxon>Bacillaceae</taxon>
        <taxon>Salinibacillus</taxon>
    </lineage>
</organism>
<dbReference type="Pfam" id="PF06605">
    <property type="entry name" value="Prophage_tail"/>
    <property type="match status" value="1"/>
</dbReference>
<sequence>MIHITDGQTDQILDVITVSNIISDKHRQSLKDNLETFDFTTFSDKRFSQHLAKRNRIIIPGEDGELREFTIHETLKGLSRQSEVYASASYLELKKAKVIYPQTTNADSAEVHVSNTLSGTEWQPGNIAFNGVRTLTIENHTNPFAQLKRIASEFDLELRFRVEVSGSRVIGRYVDLVERVGRWRGREVTFGKDLVGIKRREKTDKIVTALLGLGPVREDGTRLEVFVEDKDALARWGRNGQHLIETYEPQSTDQNMTESRLRSLTENELEKRVKAALEYESNIADLEYVPGMENKKIRFGDTIKIKDTKFNPPLYLEARVHTQERSIVDQSNKKVTLGDFIEYTEEEVTAIWKSLQKQVAFKIGQSELADYTYTKTKIDDKDSAIYTDSTSYAYNQAQTAQSNAETYAYNRYENTKTTVENNAATWDKAGVFNADGTLNVDWLSGLLTDDQIASAGTWNAQGTYIDETGVYTGTILANQVIADNLSAISANLGTVTAGTLKAVTLEGVTGTFSGQLKTKNAIIGDGDGSKLNLQYTTGRYIRLEGNYPSDTVSELKIGDVTSATDTTLGQFDSLTLHTLDLTVGSSGDGYITAGTIYSDKLFANNGATIDGDIVSDGALLIGGSFTREYSSTRKLHENSTSDNNRHYFAPTDDNGNWNWGREFGYDWNLDTWYVDNALRVSASEILSANGYFRLRSKDGQHNGSIIINRATDEISFYQNGAFRHSFNPDGSKAGGSIDVDGQTLGMSPIDSPQILLEYVEFDVPITSEGTKIYLDPTYLKTVENFAAFPNNGKIVEKGIDYVVISGEGIADIRFIGERIGYAGAFYSDMNVDGEAAA</sequence>
<dbReference type="Proteomes" id="UP000480185">
    <property type="component" value="Unassembled WGS sequence"/>
</dbReference>
<dbReference type="OrthoDB" id="2240714at2"/>
<accession>A0A6G1X808</accession>
<evidence type="ECO:0000259" key="1">
    <source>
        <dbReference type="Pfam" id="PF06605"/>
    </source>
</evidence>
<feature type="domain" description="Tail spike" evidence="1">
    <location>
        <begin position="92"/>
        <end position="345"/>
    </location>
</feature>
<dbReference type="InterPro" id="IPR007119">
    <property type="entry name" value="Phage_tail_spike_N"/>
</dbReference>
<evidence type="ECO:0000313" key="3">
    <source>
        <dbReference type="Proteomes" id="UP000480185"/>
    </source>
</evidence>
<evidence type="ECO:0000313" key="2">
    <source>
        <dbReference type="EMBL" id="MRG87010.1"/>
    </source>
</evidence>
<dbReference type="EMBL" id="WJNH01000007">
    <property type="protein sequence ID" value="MRG87010.1"/>
    <property type="molecule type" value="Genomic_DNA"/>
</dbReference>
<keyword evidence="3" id="KW-1185">Reference proteome</keyword>
<dbReference type="AlphaFoldDB" id="A0A6G1X808"/>
<dbReference type="RefSeq" id="WP_153728903.1">
    <property type="nucleotide sequence ID" value="NZ_WJNH01000007.1"/>
</dbReference>
<dbReference type="NCBIfam" id="TIGR01665">
    <property type="entry name" value="put_anti_recept"/>
    <property type="match status" value="1"/>
</dbReference>
<name>A0A6G1X808_9BACI</name>
<protein>
    <recommendedName>
        <fullName evidence="1">Tail spike domain-containing protein</fullName>
    </recommendedName>
</protein>
<gene>
    <name evidence="2" type="ORF">GH754_11895</name>
</gene>
<comment type="caution">
    <text evidence="2">The sequence shown here is derived from an EMBL/GenBank/DDBJ whole genome shotgun (WGS) entry which is preliminary data.</text>
</comment>